<dbReference type="STRING" id="50429.A0A2B4SNP7"/>
<proteinExistence type="predicted"/>
<evidence type="ECO:0000256" key="11">
    <source>
        <dbReference type="ARBA" id="ARBA00023319"/>
    </source>
</evidence>
<dbReference type="PANTHER" id="PTHR13817">
    <property type="entry name" value="TITIN"/>
    <property type="match status" value="1"/>
</dbReference>
<feature type="domain" description="Fibronectin type-III" evidence="15">
    <location>
        <begin position="1572"/>
        <end position="1670"/>
    </location>
</feature>
<dbReference type="SUPFAM" id="SSF49265">
    <property type="entry name" value="Fibronectin type III"/>
    <property type="match status" value="7"/>
</dbReference>
<dbReference type="InterPro" id="IPR003961">
    <property type="entry name" value="FN3_dom"/>
</dbReference>
<feature type="domain" description="Fibronectin type-III" evidence="15">
    <location>
        <begin position="1174"/>
        <end position="1270"/>
    </location>
</feature>
<evidence type="ECO:0000256" key="3">
    <source>
        <dbReference type="ARBA" id="ARBA00022692"/>
    </source>
</evidence>
<evidence type="ECO:0000259" key="13">
    <source>
        <dbReference type="PROSITE" id="PS50022"/>
    </source>
</evidence>
<evidence type="ECO:0000259" key="15">
    <source>
        <dbReference type="PROSITE" id="PS50853"/>
    </source>
</evidence>
<feature type="domain" description="Fibronectin type-III" evidence="15">
    <location>
        <begin position="872"/>
        <end position="968"/>
    </location>
</feature>
<feature type="domain" description="F5/8 type C" evidence="13">
    <location>
        <begin position="346"/>
        <end position="494"/>
    </location>
</feature>
<dbReference type="Pfam" id="PF00041">
    <property type="entry name" value="fn3"/>
    <property type="match status" value="9"/>
</dbReference>
<dbReference type="Pfam" id="PF00754">
    <property type="entry name" value="F5_F8_type_C"/>
    <property type="match status" value="3"/>
</dbReference>
<keyword evidence="6" id="KW-0130">Cell adhesion</keyword>
<dbReference type="SMART" id="SM00408">
    <property type="entry name" value="IGc2"/>
    <property type="match status" value="1"/>
</dbReference>
<dbReference type="FunFam" id="2.60.40.10:FF:000028">
    <property type="entry name" value="Neuronal cell adhesion molecule"/>
    <property type="match status" value="8"/>
</dbReference>
<keyword evidence="7 12" id="KW-1133">Transmembrane helix</keyword>
<dbReference type="Pfam" id="PF13927">
    <property type="entry name" value="Ig_3"/>
    <property type="match status" value="1"/>
</dbReference>
<feature type="domain" description="F5/8 type C" evidence="13">
    <location>
        <begin position="13"/>
        <end position="159"/>
    </location>
</feature>
<evidence type="ECO:0000256" key="9">
    <source>
        <dbReference type="ARBA" id="ARBA00023157"/>
    </source>
</evidence>
<evidence type="ECO:0000256" key="8">
    <source>
        <dbReference type="ARBA" id="ARBA00023136"/>
    </source>
</evidence>
<dbReference type="PANTHER" id="PTHR13817:SF166">
    <property type="entry name" value="NEURONAL IGCAM-RELATED"/>
    <property type="match status" value="1"/>
</dbReference>
<dbReference type="SUPFAM" id="SSF49785">
    <property type="entry name" value="Galactose-binding domain-like"/>
    <property type="match status" value="3"/>
</dbReference>
<feature type="domain" description="Ig-like" evidence="14">
    <location>
        <begin position="1825"/>
        <end position="1909"/>
    </location>
</feature>
<dbReference type="InterPro" id="IPR050964">
    <property type="entry name" value="Striated_Muscle_Regulatory"/>
</dbReference>
<dbReference type="InterPro" id="IPR008979">
    <property type="entry name" value="Galactose-bd-like_sf"/>
</dbReference>
<comment type="caution">
    <text evidence="16">The sequence shown here is derived from an EMBL/GenBank/DDBJ whole genome shotgun (WGS) entry which is preliminary data.</text>
</comment>
<reference evidence="17" key="1">
    <citation type="journal article" date="2017" name="bioRxiv">
        <title>Comparative analysis of the genomes of Stylophora pistillata and Acropora digitifera provides evidence for extensive differences between species of corals.</title>
        <authorList>
            <person name="Voolstra C.R."/>
            <person name="Li Y."/>
            <person name="Liew Y.J."/>
            <person name="Baumgarten S."/>
            <person name="Zoccola D."/>
            <person name="Flot J.-F."/>
            <person name="Tambutte S."/>
            <person name="Allemand D."/>
            <person name="Aranda M."/>
        </authorList>
    </citation>
    <scope>NUCLEOTIDE SEQUENCE [LARGE SCALE GENOMIC DNA]</scope>
</reference>
<dbReference type="Proteomes" id="UP000225706">
    <property type="component" value="Unassembled WGS sequence"/>
</dbReference>
<keyword evidence="4" id="KW-0732">Signal</keyword>
<keyword evidence="3 12" id="KW-0812">Transmembrane</keyword>
<dbReference type="PROSITE" id="PS01285">
    <property type="entry name" value="FA58C_1"/>
    <property type="match status" value="3"/>
</dbReference>
<keyword evidence="9" id="KW-1015">Disulfide bond</keyword>
<dbReference type="PROSITE" id="PS50022">
    <property type="entry name" value="FA58C_3"/>
    <property type="match status" value="3"/>
</dbReference>
<evidence type="ECO:0000256" key="2">
    <source>
        <dbReference type="ARBA" id="ARBA00022475"/>
    </source>
</evidence>
<evidence type="ECO:0000313" key="16">
    <source>
        <dbReference type="EMBL" id="PFX30137.1"/>
    </source>
</evidence>
<feature type="domain" description="Fibronectin type-III" evidence="15">
    <location>
        <begin position="1376"/>
        <end position="1471"/>
    </location>
</feature>
<evidence type="ECO:0000313" key="17">
    <source>
        <dbReference type="Proteomes" id="UP000225706"/>
    </source>
</evidence>
<dbReference type="InterPro" id="IPR003598">
    <property type="entry name" value="Ig_sub2"/>
</dbReference>
<feature type="domain" description="Fibronectin type-III" evidence="15">
    <location>
        <begin position="744"/>
        <end position="840"/>
    </location>
</feature>
<dbReference type="SMART" id="SM00409">
    <property type="entry name" value="IG"/>
    <property type="match status" value="1"/>
</dbReference>
<dbReference type="InterPro" id="IPR003599">
    <property type="entry name" value="Ig_sub"/>
</dbReference>
<dbReference type="EMBL" id="LSMT01000055">
    <property type="protein sequence ID" value="PFX30137.1"/>
    <property type="molecule type" value="Genomic_DNA"/>
</dbReference>
<evidence type="ECO:0000259" key="14">
    <source>
        <dbReference type="PROSITE" id="PS50835"/>
    </source>
</evidence>
<feature type="domain" description="Fibronectin type-III" evidence="15">
    <location>
        <begin position="1275"/>
        <end position="1371"/>
    </location>
</feature>
<dbReference type="FunFam" id="2.60.40.10:FF:000093">
    <property type="entry name" value="Down syndrome cell adhesion molecule, isoform B"/>
    <property type="match status" value="1"/>
</dbReference>
<keyword evidence="17" id="KW-1185">Reference proteome</keyword>
<name>A0A2B4SNP7_STYPI</name>
<feature type="domain" description="Fibronectin type-III" evidence="15">
    <location>
        <begin position="1475"/>
        <end position="1567"/>
    </location>
</feature>
<keyword evidence="5" id="KW-0677">Repeat</keyword>
<dbReference type="Gene3D" id="2.60.120.260">
    <property type="entry name" value="Galactose-binding domain-like"/>
    <property type="match status" value="3"/>
</dbReference>
<comment type="subcellular location">
    <subcellularLocation>
        <location evidence="1">Cell membrane</location>
    </subcellularLocation>
</comment>
<evidence type="ECO:0000256" key="12">
    <source>
        <dbReference type="SAM" id="Phobius"/>
    </source>
</evidence>
<evidence type="ECO:0000256" key="6">
    <source>
        <dbReference type="ARBA" id="ARBA00022889"/>
    </source>
</evidence>
<dbReference type="Gene3D" id="2.60.40.10">
    <property type="entry name" value="Immunoglobulins"/>
    <property type="match status" value="13"/>
</dbReference>
<dbReference type="SMART" id="SM00231">
    <property type="entry name" value="FA58C"/>
    <property type="match status" value="3"/>
</dbReference>
<dbReference type="SMART" id="SM00060">
    <property type="entry name" value="FN3"/>
    <property type="match status" value="12"/>
</dbReference>
<evidence type="ECO:0000256" key="5">
    <source>
        <dbReference type="ARBA" id="ARBA00022737"/>
    </source>
</evidence>
<dbReference type="InterPro" id="IPR036179">
    <property type="entry name" value="Ig-like_dom_sf"/>
</dbReference>
<dbReference type="InterPro" id="IPR000421">
    <property type="entry name" value="FA58C"/>
</dbReference>
<sequence length="2027" mass="222054">MNKLIKRWRTGDCVDSGLGMEDGEIRNNKVTASSEQSANTPAKNGRLNYIAGSSWCAGTSDTNPYLQINLRTLHIICAVSTQGNSQADQWVTNYTLQLSTDGTTWTDYKEGGQVMVLRGNNDRATSVKHVIYEVLTRYLRFLPQTHQGGVCMRTEVFGVVKQQRVCEMEAIGLASGGAIPDSSFTASTFFSNGYKPSYGRLNGSSRGWAPKTKTNPTDYLQIDLLQNYVICAVATQGANGIDEWTKNYKIQLSLDGTTFFTYKENNIDRVFTGNSNQGGIIKNSLQEFASAKFIRFQPTAYNSYKALRVEVYGLVPTKDCEIEAIGLASGGAIPDSSFTASTFFICESEAIGLASGGKIPDSSFTASTFFGSEYKPSYGRLNGSSRGWAPKTTTNPADYLQIDLLYEYVICAVATQGANGINEWTKNYKIQLSLDGTTFFTYKENTIDRVFSGNSNQSGIIKNSLHEFASAKFIRFQPTAYSSWKDLRVEVYGILLTKVPSQPPAAFKLTASSSTSITASWRLPPVLARHGRNITGFKLFYKEKSAVGPATTLPINSGSTLLQNVTGLDKYTEYEFQVLAFTSDGDGPKSCVEVTRTKEDVISQIAVPSGPPSNFTLTASSSTSVTAFWQLPPADSRNGIIIGFKFFYQRKSFGGPATITTINNGTTTVRDITGLVKYTEYEFQMLAFTSVGDGPKSSLRNERTKEDDKYTEYEFQVLAFTSVGDGLKSSPEVVRTKEDVPSIGPSSFSVKACDSTSITASWQLPLADSRNGIITGFKLFFKKRGSAGLPATLTMSNGKIRYKHVTGLDKYSKYEFQMLAFTSFGDGPRSAVVVGRTMEDGSFFPPVYWIKNFLNIKYNLNIPEKCIVPSQPPRNFSVISRSSTSVRVSWQLPSVGSRHGIVRGFKLYYKKRGSSGLPYTLPIRNETIDSKDVTGLDKYTDYEFQVLAFTSVGDGPKSSVEIARTKEDVPTRAPSNFSLTASNSTSITASWQLPPADSRNGIITGFKLFFKKRGSSGLPATLAMGNEQTRFKHVTGLDKYSEYEFQVLAFTSIGDGPRSAVTVERTMEDAPSKAPESFTVTVLSSTSVTAHWQLPPADSRNGIIAGFKLYYKKDSGGSAAIITLNNGTIYSEDITGLDKYTEYEFQVLAFTSVGDGPKSSLILAKTIEDVPSESPGNLTLTASSSTSIAASWQLPSADSRNGIIVGFRLFYKRKSSRELATIITINNGTITARDITGLVKYTEYEFQMLAFTSVGDGPNSSLEIMKTREDVPSKPPRNFSVTASSSTSITASWELPPAECRNGVIIGFKLLYKKKGSSGSASAITISNETIHTEDITGLDKYTEYEFQVLAFTSVGDGPKSSLRVERTMEDAPSKAPVDFSVTASSSTSITLSWKPPPENATRGIVTGFKLFYKRSFAGSATTITINSGASLSRDVTELDIYTEYEFQVLAFTSVGDGPRSAVEVERTMEDAPSAPLSFGYEEVAPNKTHGPRMNLTWSKPAEANGIIRSYTIFYANKDGETKRSIGGDAFSYLVDVLGGVTYHFYIRAVTIKPGQNTSFSVKTKEYEPSRGPENVISLEVKRTEYQITWDGLPREVANGFIKTYQVRLLLKESCSPVDASFNSTFNTTKTEMLLSSVSVCARYEVSVRAFTAAGPGPYSEPSVIQTQGEVWSHEKPSPPAFTTNSSDGGITAKITLPNFTGHANFFQVIVITYRSDYNGVVNPPADFTTRDLMTYEEAHKSPLPAAYVTFQFGGHDFYKYQVFTVGDRVQSSSKIRSKRSNGEENYYNKPLQPNTNYRVFLRAFVSETLYSSSTFIALKTKDKPVVKELPDKTTVIVGEKVVLTCEASGDPQPSVRWSKDGDTSIPRANFNNDGLILIIREVIPRDSGIYECTASNTFGVTHAATTLIVDDKQNNFLDKQSNFPVAVIVVLCVVLPLLVVIGGVACKLKNRRAGAQLINRTKELNRIISDDMGPPDSSHEQLASSPASYLQLHSMTSEGNSPGFPDSQVVQFENKAFDPQSVNSEK</sequence>
<feature type="domain" description="Fibronectin type-III" evidence="15">
    <location>
        <begin position="503"/>
        <end position="600"/>
    </location>
</feature>
<feature type="transmembrane region" description="Helical" evidence="12">
    <location>
        <begin position="1924"/>
        <end position="1947"/>
    </location>
</feature>
<dbReference type="GO" id="GO:0005886">
    <property type="term" value="C:plasma membrane"/>
    <property type="evidence" value="ECO:0007669"/>
    <property type="project" value="UniProtKB-SubCell"/>
</dbReference>
<dbReference type="GO" id="GO:0007155">
    <property type="term" value="P:cell adhesion"/>
    <property type="evidence" value="ECO:0007669"/>
    <property type="project" value="UniProtKB-KW"/>
</dbReference>
<evidence type="ECO:0000256" key="1">
    <source>
        <dbReference type="ARBA" id="ARBA00004236"/>
    </source>
</evidence>
<dbReference type="InterPro" id="IPR013783">
    <property type="entry name" value="Ig-like_fold"/>
</dbReference>
<organism evidence="16 17">
    <name type="scientific">Stylophora pistillata</name>
    <name type="common">Smooth cauliflower coral</name>
    <dbReference type="NCBI Taxonomy" id="50429"/>
    <lineage>
        <taxon>Eukaryota</taxon>
        <taxon>Metazoa</taxon>
        <taxon>Cnidaria</taxon>
        <taxon>Anthozoa</taxon>
        <taxon>Hexacorallia</taxon>
        <taxon>Scleractinia</taxon>
        <taxon>Astrocoeniina</taxon>
        <taxon>Pocilloporidae</taxon>
        <taxon>Stylophora</taxon>
    </lineage>
</organism>
<keyword evidence="11" id="KW-0393">Immunoglobulin domain</keyword>
<evidence type="ECO:0000256" key="10">
    <source>
        <dbReference type="ARBA" id="ARBA00023180"/>
    </source>
</evidence>
<keyword evidence="2" id="KW-1003">Cell membrane</keyword>
<dbReference type="SUPFAM" id="SSF48726">
    <property type="entry name" value="Immunoglobulin"/>
    <property type="match status" value="1"/>
</dbReference>
<dbReference type="CDD" id="cd00057">
    <property type="entry name" value="FA58C"/>
    <property type="match status" value="3"/>
</dbReference>
<feature type="domain" description="Fibronectin type-III" evidence="15">
    <location>
        <begin position="973"/>
        <end position="1069"/>
    </location>
</feature>
<protein>
    <submittedName>
        <fullName evidence="16">Protein sidekick-2</fullName>
    </submittedName>
</protein>
<accession>A0A2B4SNP7</accession>
<keyword evidence="10" id="KW-0325">Glycoprotein</keyword>
<dbReference type="InterPro" id="IPR007110">
    <property type="entry name" value="Ig-like_dom"/>
</dbReference>
<dbReference type="FunFam" id="2.60.120.260:FF:000016">
    <property type="entry name" value="Contactin-associated protein-like 4 isoform 1"/>
    <property type="match status" value="1"/>
</dbReference>
<feature type="domain" description="F5/8 type C" evidence="13">
    <location>
        <begin position="166"/>
        <end position="314"/>
    </location>
</feature>
<feature type="domain" description="Fibronectin type-III" evidence="15">
    <location>
        <begin position="611"/>
        <end position="707"/>
    </location>
</feature>
<keyword evidence="8 12" id="KW-0472">Membrane</keyword>
<dbReference type="OrthoDB" id="5984600at2759"/>
<dbReference type="InterPro" id="IPR036116">
    <property type="entry name" value="FN3_sf"/>
</dbReference>
<dbReference type="FunFam" id="2.60.40.10:FF:000005">
    <property type="entry name" value="Neuronal cell adhesion molecule"/>
    <property type="match status" value="1"/>
</dbReference>
<evidence type="ECO:0000256" key="4">
    <source>
        <dbReference type="ARBA" id="ARBA00022729"/>
    </source>
</evidence>
<dbReference type="CDD" id="cd00063">
    <property type="entry name" value="FN3"/>
    <property type="match status" value="11"/>
</dbReference>
<feature type="domain" description="Fibronectin type-III" evidence="15">
    <location>
        <begin position="1074"/>
        <end position="1169"/>
    </location>
</feature>
<evidence type="ECO:0000256" key="7">
    <source>
        <dbReference type="ARBA" id="ARBA00022989"/>
    </source>
</evidence>
<dbReference type="PROSITE" id="PS50835">
    <property type="entry name" value="IG_LIKE"/>
    <property type="match status" value="1"/>
</dbReference>
<dbReference type="PROSITE" id="PS50853">
    <property type="entry name" value="FN3"/>
    <property type="match status" value="11"/>
</dbReference>
<gene>
    <name evidence="16" type="primary">SDK2</name>
    <name evidence="16" type="ORF">AWC38_SpisGene5093</name>
</gene>